<evidence type="ECO:0000313" key="1">
    <source>
        <dbReference type="EMBL" id="RDX66672.1"/>
    </source>
</evidence>
<comment type="caution">
    <text evidence="1">The sequence shown here is derived from an EMBL/GenBank/DDBJ whole genome shotgun (WGS) entry which is preliminary data.</text>
</comment>
<dbReference type="EMBL" id="QJKJ01013328">
    <property type="protein sequence ID" value="RDX66672.1"/>
    <property type="molecule type" value="Genomic_DNA"/>
</dbReference>
<feature type="non-terminal residue" evidence="1">
    <location>
        <position position="1"/>
    </location>
</feature>
<proteinExistence type="predicted"/>
<evidence type="ECO:0000313" key="2">
    <source>
        <dbReference type="Proteomes" id="UP000257109"/>
    </source>
</evidence>
<evidence type="ECO:0008006" key="3">
    <source>
        <dbReference type="Google" id="ProtNLM"/>
    </source>
</evidence>
<accession>A0A371EKT0</accession>
<gene>
    <name evidence="1" type="ORF">CR513_54538</name>
</gene>
<sequence>INISPLYSPPIELKLLSGHLKYAYLDNDQQFPIIIVDNLHLEQEEKLLQVLKQHKKAIGWRLSNLLGINPSICMHKILMEEEACPIRQ</sequence>
<dbReference type="Proteomes" id="UP000257109">
    <property type="component" value="Unassembled WGS sequence"/>
</dbReference>
<protein>
    <recommendedName>
        <fullName evidence="3">Reverse transcriptase domain-containing protein</fullName>
    </recommendedName>
</protein>
<feature type="non-terminal residue" evidence="1">
    <location>
        <position position="88"/>
    </location>
</feature>
<keyword evidence="2" id="KW-1185">Reference proteome</keyword>
<organism evidence="1 2">
    <name type="scientific">Mucuna pruriens</name>
    <name type="common">Velvet bean</name>
    <name type="synonym">Dolichos pruriens</name>
    <dbReference type="NCBI Taxonomy" id="157652"/>
    <lineage>
        <taxon>Eukaryota</taxon>
        <taxon>Viridiplantae</taxon>
        <taxon>Streptophyta</taxon>
        <taxon>Embryophyta</taxon>
        <taxon>Tracheophyta</taxon>
        <taxon>Spermatophyta</taxon>
        <taxon>Magnoliopsida</taxon>
        <taxon>eudicotyledons</taxon>
        <taxon>Gunneridae</taxon>
        <taxon>Pentapetalae</taxon>
        <taxon>rosids</taxon>
        <taxon>fabids</taxon>
        <taxon>Fabales</taxon>
        <taxon>Fabaceae</taxon>
        <taxon>Papilionoideae</taxon>
        <taxon>50 kb inversion clade</taxon>
        <taxon>NPAAA clade</taxon>
        <taxon>indigoferoid/millettioid clade</taxon>
        <taxon>Phaseoleae</taxon>
        <taxon>Mucuna</taxon>
    </lineage>
</organism>
<dbReference type="OrthoDB" id="1752182at2759"/>
<name>A0A371EKT0_MUCPR</name>
<reference evidence="1" key="1">
    <citation type="submission" date="2018-05" db="EMBL/GenBank/DDBJ databases">
        <title>Draft genome of Mucuna pruriens seed.</title>
        <authorList>
            <person name="Nnadi N.E."/>
            <person name="Vos R."/>
            <person name="Hasami M.H."/>
            <person name="Devisetty U.K."/>
            <person name="Aguiy J.C."/>
        </authorList>
    </citation>
    <scope>NUCLEOTIDE SEQUENCE [LARGE SCALE GENOMIC DNA]</scope>
    <source>
        <strain evidence="1">JCA_2017</strain>
    </source>
</reference>
<dbReference type="AlphaFoldDB" id="A0A371EKT0"/>